<feature type="region of interest" description="Disordered" evidence="3">
    <location>
        <begin position="1287"/>
        <end position="1382"/>
    </location>
</feature>
<dbReference type="Pfam" id="PF01826">
    <property type="entry name" value="TIL"/>
    <property type="match status" value="18"/>
</dbReference>
<proteinExistence type="predicted"/>
<keyword evidence="7" id="KW-1185">Reference proteome</keyword>
<dbReference type="CDD" id="cd19941">
    <property type="entry name" value="TIL"/>
    <property type="match status" value="19"/>
</dbReference>
<feature type="domain" description="EGF-like" evidence="5">
    <location>
        <begin position="213"/>
        <end position="250"/>
    </location>
</feature>
<feature type="domain" description="EGF-like" evidence="5">
    <location>
        <begin position="995"/>
        <end position="1028"/>
    </location>
</feature>
<organism evidence="6 7">
    <name type="scientific">Oedothorax gibbosus</name>
    <dbReference type="NCBI Taxonomy" id="931172"/>
    <lineage>
        <taxon>Eukaryota</taxon>
        <taxon>Metazoa</taxon>
        <taxon>Ecdysozoa</taxon>
        <taxon>Arthropoda</taxon>
        <taxon>Chelicerata</taxon>
        <taxon>Arachnida</taxon>
        <taxon>Araneae</taxon>
        <taxon>Araneomorphae</taxon>
        <taxon>Entelegynae</taxon>
        <taxon>Araneoidea</taxon>
        <taxon>Linyphiidae</taxon>
        <taxon>Erigoninae</taxon>
        <taxon>Oedothorax</taxon>
    </lineage>
</organism>
<accession>A0AAV6U1Q9</accession>
<feature type="compositionally biased region" description="Polar residues" evidence="3">
    <location>
        <begin position="1415"/>
        <end position="1453"/>
    </location>
</feature>
<feature type="domain" description="EGF-like" evidence="5">
    <location>
        <begin position="946"/>
        <end position="970"/>
    </location>
</feature>
<dbReference type="InterPro" id="IPR000742">
    <property type="entry name" value="EGF"/>
</dbReference>
<feature type="region of interest" description="Disordered" evidence="3">
    <location>
        <begin position="1402"/>
        <end position="1480"/>
    </location>
</feature>
<dbReference type="InterPro" id="IPR051368">
    <property type="entry name" value="SerProtInhib-TIL_Domain"/>
</dbReference>
<evidence type="ECO:0000256" key="3">
    <source>
        <dbReference type="SAM" id="MobiDB-lite"/>
    </source>
</evidence>
<protein>
    <recommendedName>
        <fullName evidence="5">EGF-like domain-containing protein</fullName>
    </recommendedName>
</protein>
<evidence type="ECO:0000313" key="6">
    <source>
        <dbReference type="EMBL" id="KAG8177857.1"/>
    </source>
</evidence>
<sequence>MEMYIFLFLCLGFCIQEGIAQTITPCKENEEYFECGSQCPLTCKNYQDPIFCTKPCTKGCFCKPGFVIGPNGKCVQPTDCPVGPCRENEQITDCVSPCNTCSHRSKCYFEYCDKGCDCKPGFFKNSTGCCVPANKCDVRESSCPRNEHYVSCVNHCNDCWNRGVDCDDDQYCHPGCDCLPGFFRNENEDCVPEKQCGKTGGGYCGGANEEYSDCAVPCNDCQTRGKCQYHCEYGCDCKQGYHRDSKGLCVPASQCPGRRIKPSRGRRICRYRSCRYSCPVGQEYYLCRPTLTTCDSYYGHGGIARAQVCQRGCACKRGLVKNREGVCVYPQQCPQVCPQNEEYQECGSACPVTCQNRSQIVSCNEYCVKGCFCRKGYVRGPDGKCVNPDNCPLVCGVNEEYLECGSPCPLTCTNLTRSSNCPKVCVQGCVCKPGYVRGPNGACLLPSQCPAVCSENEEFLDCGSACPSTCENFGKVSLNCSLPCRKGCFCKPGYVRGPGGKCLLPQQCPIVCSENEEFLDCGSACPSTCENFGKVSLNCSLPCRKGCFCKPGYVRGPDGKCLLPQQCPIVCEENEQFLECGPGCQASCGNASITSCNLPCVRGCFCKPGFIRGPDGKCIIPQQCPILCPENEEFHECGSLCQGTCDTPSKPVGLCPTSCKRGCFCKPGFVRDLFGRCILPEKCPVVCQENEVFLKCGSPCQDTCENIGNAVGTCPLPCIKGCFCKPGYIRGPNGKCILPNQCPLVCQGNEVLLSCGSPCQRTCTNFGQPVGPCTLPCIKGCFCKPGYVRGPTGDCILPTECPVVCGENEEYQKCATACMATCKNYTSSNECTLPCVDGCICKPGYVRSPDGRCILPSSCPVVCGENEIFENCGSACPKTCRNRNAVVPCTLQCIKGCFCKPGYVRGPNGRCMLPSFCPVVCGENEVFQKCGSACPITCNNRTSMDSCTLPCKEGCFCKPGFIRGPNGKCIMPRFCPVVCGENEIFENCGSACPKTCRNRNAVVPCTLQCIKGCFCKPGYVRGPNGRCILPSFCPVVCGENEVFQKCGSSCPITCNNRTSMDSCTLPCKEGCFCKPGFIRGPNGKCIMPRFCPVECGENELFYECSSPCQRTCENRNSVINCTLPCLTGCFCKPGFVRDSYGKCIDPLSCPIGPCTKENEIYNPCGPACIKTCARLEFRQGCPQRCVRGCFCKEGFVRDIDANCIPFERCPKRPQMCPAEETFYACKPTCRDTCDTLEFEGPCDDLCRPGCDCRGGLVRNTLTNMCVPPRECPNSIVGRKRNAVEPDTTTILPETQPAHPVTEVKPPATEVTHPPSEITHPVTQPPVSKTLPPNKEEEPQKTKPTAAASPVTLKPQTTTLQPKPPKTKEPPTTLNTPVTQKEGPTIVQTKALPVTTIKTPLTTAASPTTLSPVTLGKTNQQETSVSPKPTAPVETTPQKPVETTPQKPVNTTSSKPNPPAKTTLLPTTLTAKPEVTTQKLL</sequence>
<feature type="compositionally biased region" description="Low complexity" evidence="3">
    <location>
        <begin position="1459"/>
        <end position="1472"/>
    </location>
</feature>
<feature type="compositionally biased region" description="Low complexity" evidence="3">
    <location>
        <begin position="1349"/>
        <end position="1360"/>
    </location>
</feature>
<dbReference type="Gene3D" id="2.10.25.10">
    <property type="entry name" value="Laminin"/>
    <property type="match status" value="21"/>
</dbReference>
<feature type="signal peptide" evidence="4">
    <location>
        <begin position="1"/>
        <end position="20"/>
    </location>
</feature>
<dbReference type="InterPro" id="IPR002919">
    <property type="entry name" value="TIL_dom"/>
</dbReference>
<feature type="domain" description="EGF-like" evidence="5">
    <location>
        <begin position="830"/>
        <end position="854"/>
    </location>
</feature>
<feature type="domain" description="EGF-like" evidence="5">
    <location>
        <begin position="1062"/>
        <end position="1086"/>
    </location>
</feature>
<dbReference type="SUPFAM" id="SSF57567">
    <property type="entry name" value="Serine protease inhibitors"/>
    <property type="match status" value="20"/>
</dbReference>
<feature type="compositionally biased region" description="Low complexity" evidence="3">
    <location>
        <begin position="1402"/>
        <end position="1411"/>
    </location>
</feature>
<dbReference type="PANTHER" id="PTHR23259">
    <property type="entry name" value="RIDDLE"/>
    <property type="match status" value="1"/>
</dbReference>
<evidence type="ECO:0000259" key="5">
    <source>
        <dbReference type="SMART" id="SM00181"/>
    </source>
</evidence>
<comment type="caution">
    <text evidence="6">The sequence shown here is derived from an EMBL/GenBank/DDBJ whole genome shotgun (WGS) entry which is preliminary data.</text>
</comment>
<feature type="domain" description="EGF-like" evidence="5">
    <location>
        <begin position="636"/>
        <end position="678"/>
    </location>
</feature>
<evidence type="ECO:0000256" key="1">
    <source>
        <dbReference type="ARBA" id="ARBA00022690"/>
    </source>
</evidence>
<dbReference type="InterPro" id="IPR036084">
    <property type="entry name" value="Ser_inhib-like_sf"/>
</dbReference>
<feature type="domain" description="EGF-like" evidence="5">
    <location>
        <begin position="879"/>
        <end position="912"/>
    </location>
</feature>
<dbReference type="GO" id="GO:0030414">
    <property type="term" value="F:peptidase inhibitor activity"/>
    <property type="evidence" value="ECO:0007669"/>
    <property type="project" value="UniProtKB-KW"/>
</dbReference>
<feature type="domain" description="EGF-like" evidence="5">
    <location>
        <begin position="479"/>
        <end position="503"/>
    </location>
</feature>
<dbReference type="Proteomes" id="UP000827092">
    <property type="component" value="Unassembled WGS sequence"/>
</dbReference>
<feature type="chain" id="PRO_5043910804" description="EGF-like domain-containing protein" evidence="4">
    <location>
        <begin position="21"/>
        <end position="1480"/>
    </location>
</feature>
<feature type="domain" description="EGF-like" evidence="5">
    <location>
        <begin position="1103"/>
        <end position="1144"/>
    </location>
</feature>
<evidence type="ECO:0000256" key="4">
    <source>
        <dbReference type="SAM" id="SignalP"/>
    </source>
</evidence>
<gene>
    <name evidence="6" type="ORF">JTE90_027123</name>
</gene>
<name>A0AAV6U1Q9_9ARAC</name>
<keyword evidence="1" id="KW-0646">Protease inhibitor</keyword>
<dbReference type="EMBL" id="JAFNEN010000743">
    <property type="protein sequence ID" value="KAG8177857.1"/>
    <property type="molecule type" value="Genomic_DNA"/>
</dbReference>
<feature type="domain" description="EGF-like" evidence="5">
    <location>
        <begin position="165"/>
        <end position="191"/>
    </location>
</feature>
<reference evidence="6 7" key="1">
    <citation type="journal article" date="2022" name="Nat. Ecol. Evol.">
        <title>A masculinizing supergene underlies an exaggerated male reproductive morph in a spider.</title>
        <authorList>
            <person name="Hendrickx F."/>
            <person name="De Corte Z."/>
            <person name="Sonet G."/>
            <person name="Van Belleghem S.M."/>
            <person name="Kostlbacher S."/>
            <person name="Vangestel C."/>
        </authorList>
    </citation>
    <scope>NUCLEOTIDE SEQUENCE [LARGE SCALE GENOMIC DNA]</scope>
    <source>
        <strain evidence="6">W744_W776</strain>
    </source>
</reference>
<evidence type="ECO:0000256" key="2">
    <source>
        <dbReference type="ARBA" id="ARBA00023157"/>
    </source>
</evidence>
<feature type="domain" description="EGF-like" evidence="5">
    <location>
        <begin position="538"/>
        <end position="562"/>
    </location>
</feature>
<dbReference type="SMART" id="SM00181">
    <property type="entry name" value="EGF"/>
    <property type="match status" value="11"/>
</dbReference>
<keyword evidence="2" id="KW-1015">Disulfide bond</keyword>
<evidence type="ECO:0000313" key="7">
    <source>
        <dbReference type="Proteomes" id="UP000827092"/>
    </source>
</evidence>
<keyword evidence="4" id="KW-0732">Signal</keyword>
<dbReference type="PANTHER" id="PTHR23259:SF70">
    <property type="entry name" value="ACCESSORY GLAND PROTEIN ACP62F-RELATED"/>
    <property type="match status" value="1"/>
</dbReference>